<dbReference type="EMBL" id="FOCX01000019">
    <property type="protein sequence ID" value="SEO77597.1"/>
    <property type="molecule type" value="Genomic_DNA"/>
</dbReference>
<evidence type="ECO:0000256" key="1">
    <source>
        <dbReference type="SAM" id="MobiDB-lite"/>
    </source>
</evidence>
<protein>
    <recommendedName>
        <fullName evidence="2">Halobacterial output domain-containing protein</fullName>
    </recommendedName>
</protein>
<dbReference type="Proteomes" id="UP000198775">
    <property type="component" value="Unassembled WGS sequence"/>
</dbReference>
<dbReference type="OrthoDB" id="271604at2157"/>
<name>A0A1H8SGB6_9EURY</name>
<evidence type="ECO:0000313" key="3">
    <source>
        <dbReference type="EMBL" id="SEO77597.1"/>
    </source>
</evidence>
<accession>A0A1H8SGB6</accession>
<sequence length="116" mass="12994">MNNRNVSQRDRARVSQSVGHRTQPYVVHHDFDGPAELTTTLAHAIADVTGFEVTETGFTLSEYVDPDALDRLFSPKSDGTPRTNGHLRFTIWNCQVTVYSTGRIVITQTQPQPSHQ</sequence>
<organism evidence="3 4">
    <name type="scientific">Halorientalis persicus</name>
    <dbReference type="NCBI Taxonomy" id="1367881"/>
    <lineage>
        <taxon>Archaea</taxon>
        <taxon>Methanobacteriati</taxon>
        <taxon>Methanobacteriota</taxon>
        <taxon>Stenosarchaea group</taxon>
        <taxon>Halobacteria</taxon>
        <taxon>Halobacteriales</taxon>
        <taxon>Haloarculaceae</taxon>
        <taxon>Halorientalis</taxon>
    </lineage>
</organism>
<feature type="region of interest" description="Disordered" evidence="1">
    <location>
        <begin position="1"/>
        <end position="20"/>
    </location>
</feature>
<dbReference type="InterPro" id="IPR040624">
    <property type="entry name" value="HalOD1"/>
</dbReference>
<feature type="domain" description="Halobacterial output" evidence="2">
    <location>
        <begin position="36"/>
        <end position="108"/>
    </location>
</feature>
<reference evidence="4" key="1">
    <citation type="submission" date="2016-10" db="EMBL/GenBank/DDBJ databases">
        <authorList>
            <person name="Varghese N."/>
            <person name="Submissions S."/>
        </authorList>
    </citation>
    <scope>NUCLEOTIDE SEQUENCE [LARGE SCALE GENOMIC DNA]</scope>
    <source>
        <strain evidence="4">IBRC-M 10043</strain>
    </source>
</reference>
<gene>
    <name evidence="3" type="ORF">SAMN05216388_101915</name>
</gene>
<evidence type="ECO:0000259" key="2">
    <source>
        <dbReference type="Pfam" id="PF18545"/>
    </source>
</evidence>
<proteinExistence type="predicted"/>
<keyword evidence="4" id="KW-1185">Reference proteome</keyword>
<dbReference type="Pfam" id="PF18545">
    <property type="entry name" value="HalOD1"/>
    <property type="match status" value="1"/>
</dbReference>
<evidence type="ECO:0000313" key="4">
    <source>
        <dbReference type="Proteomes" id="UP000198775"/>
    </source>
</evidence>
<dbReference type="AlphaFoldDB" id="A0A1H8SGB6"/>
<dbReference type="RefSeq" id="WP_170845458.1">
    <property type="nucleotide sequence ID" value="NZ_FOCX01000019.1"/>
</dbReference>